<dbReference type="InterPro" id="IPR011009">
    <property type="entry name" value="Kinase-like_dom_sf"/>
</dbReference>
<dbReference type="VEuPathDB" id="FungiDB:SDRG_11133"/>
<dbReference type="InterPro" id="IPR001245">
    <property type="entry name" value="Ser-Thr/Tyr_kinase_cat_dom"/>
</dbReference>
<dbReference type="OMA" id="HVECDIL"/>
<dbReference type="InterPro" id="IPR000719">
    <property type="entry name" value="Prot_kinase_dom"/>
</dbReference>
<dbReference type="PROSITE" id="PS50004">
    <property type="entry name" value="C2"/>
    <property type="match status" value="1"/>
</dbReference>
<feature type="domain" description="Protein kinase" evidence="3">
    <location>
        <begin position="102"/>
        <end position="374"/>
    </location>
</feature>
<protein>
    <submittedName>
        <fullName evidence="4">TKL protein kinase</fullName>
    </submittedName>
</protein>
<keyword evidence="4" id="KW-0808">Transferase</keyword>
<evidence type="ECO:0000259" key="3">
    <source>
        <dbReference type="PROSITE" id="PS50011"/>
    </source>
</evidence>
<keyword evidence="4" id="KW-0418">Kinase</keyword>
<feature type="coiled-coil region" evidence="1">
    <location>
        <begin position="18"/>
        <end position="79"/>
    </location>
</feature>
<evidence type="ECO:0000259" key="2">
    <source>
        <dbReference type="PROSITE" id="PS50004"/>
    </source>
</evidence>
<gene>
    <name evidence="4" type="ORF">SDRG_11133</name>
</gene>
<dbReference type="InterPro" id="IPR035892">
    <property type="entry name" value="C2_domain_sf"/>
</dbReference>
<dbReference type="AlphaFoldDB" id="T0QCC3"/>
<name>T0QCC3_SAPDV</name>
<dbReference type="PROSITE" id="PS50011">
    <property type="entry name" value="PROTEIN_KINASE_DOM"/>
    <property type="match status" value="1"/>
</dbReference>
<evidence type="ECO:0000256" key="1">
    <source>
        <dbReference type="SAM" id="Coils"/>
    </source>
</evidence>
<dbReference type="Pfam" id="PF07714">
    <property type="entry name" value="PK_Tyr_Ser-Thr"/>
    <property type="match status" value="1"/>
</dbReference>
<dbReference type="Gene3D" id="2.60.40.150">
    <property type="entry name" value="C2 domain"/>
    <property type="match status" value="1"/>
</dbReference>
<dbReference type="RefSeq" id="XP_008615383.1">
    <property type="nucleotide sequence ID" value="XM_008617161.1"/>
</dbReference>
<dbReference type="SUPFAM" id="SSF56112">
    <property type="entry name" value="Protein kinase-like (PK-like)"/>
    <property type="match status" value="1"/>
</dbReference>
<dbReference type="InterPro" id="IPR051681">
    <property type="entry name" value="Ser/Thr_Kinases-Pseudokinases"/>
</dbReference>
<reference evidence="4 5" key="1">
    <citation type="submission" date="2012-04" db="EMBL/GenBank/DDBJ databases">
        <title>The Genome Sequence of Saprolegnia declina VS20.</title>
        <authorList>
            <consortium name="The Broad Institute Genome Sequencing Platform"/>
            <person name="Russ C."/>
            <person name="Nusbaum C."/>
            <person name="Tyler B."/>
            <person name="van West P."/>
            <person name="Dieguez-Uribeondo J."/>
            <person name="de Bruijn I."/>
            <person name="Tripathy S."/>
            <person name="Jiang R."/>
            <person name="Young S.K."/>
            <person name="Zeng Q."/>
            <person name="Gargeya S."/>
            <person name="Fitzgerald M."/>
            <person name="Haas B."/>
            <person name="Abouelleil A."/>
            <person name="Alvarado L."/>
            <person name="Arachchi H.M."/>
            <person name="Berlin A."/>
            <person name="Chapman S.B."/>
            <person name="Goldberg J."/>
            <person name="Griggs A."/>
            <person name="Gujja S."/>
            <person name="Hansen M."/>
            <person name="Howarth C."/>
            <person name="Imamovic A."/>
            <person name="Larimer J."/>
            <person name="McCowen C."/>
            <person name="Montmayeur A."/>
            <person name="Murphy C."/>
            <person name="Neiman D."/>
            <person name="Pearson M."/>
            <person name="Priest M."/>
            <person name="Roberts A."/>
            <person name="Saif S."/>
            <person name="Shea T."/>
            <person name="Sisk P."/>
            <person name="Sykes S."/>
            <person name="Wortman J."/>
            <person name="Nusbaum C."/>
            <person name="Birren B."/>
        </authorList>
    </citation>
    <scope>NUCLEOTIDE SEQUENCE [LARGE SCALE GENOMIC DNA]</scope>
    <source>
        <strain evidence="4 5">VS20</strain>
    </source>
</reference>
<feature type="domain" description="C2" evidence="2">
    <location>
        <begin position="374"/>
        <end position="498"/>
    </location>
</feature>
<organism evidence="4 5">
    <name type="scientific">Saprolegnia diclina (strain VS20)</name>
    <dbReference type="NCBI Taxonomy" id="1156394"/>
    <lineage>
        <taxon>Eukaryota</taxon>
        <taxon>Sar</taxon>
        <taxon>Stramenopiles</taxon>
        <taxon>Oomycota</taxon>
        <taxon>Saprolegniomycetes</taxon>
        <taxon>Saprolegniales</taxon>
        <taxon>Saprolegniaceae</taxon>
        <taxon>Saprolegnia</taxon>
    </lineage>
</organism>
<keyword evidence="1" id="KW-0175">Coiled coil</keyword>
<dbReference type="Gene3D" id="1.10.510.10">
    <property type="entry name" value="Transferase(Phosphotransferase) domain 1"/>
    <property type="match status" value="1"/>
</dbReference>
<dbReference type="InterPro" id="IPR000008">
    <property type="entry name" value="C2_dom"/>
</dbReference>
<dbReference type="STRING" id="1156394.T0QCC3"/>
<dbReference type="PANTHER" id="PTHR44329">
    <property type="entry name" value="SERINE/THREONINE-PROTEIN KINASE TNNI3K-RELATED"/>
    <property type="match status" value="1"/>
</dbReference>
<evidence type="ECO:0000313" key="5">
    <source>
        <dbReference type="Proteomes" id="UP000030762"/>
    </source>
</evidence>
<dbReference type="PANTHER" id="PTHR44329:SF214">
    <property type="entry name" value="PROTEIN KINASE DOMAIN-CONTAINING PROTEIN"/>
    <property type="match status" value="1"/>
</dbReference>
<dbReference type="GeneID" id="19951860"/>
<dbReference type="SUPFAM" id="SSF49562">
    <property type="entry name" value="C2 domain (Calcium/lipid-binding domain, CaLB)"/>
    <property type="match status" value="1"/>
</dbReference>
<dbReference type="Proteomes" id="UP000030762">
    <property type="component" value="Unassembled WGS sequence"/>
</dbReference>
<accession>T0QCC3</accession>
<dbReference type="GO" id="GO:0005524">
    <property type="term" value="F:ATP binding"/>
    <property type="evidence" value="ECO:0007669"/>
    <property type="project" value="InterPro"/>
</dbReference>
<evidence type="ECO:0000313" key="4">
    <source>
        <dbReference type="EMBL" id="EQC31210.1"/>
    </source>
</evidence>
<sequence length="581" mass="63873">MWAEGRHSAIVLMGTAQSTGTSAEVEVLKREIEALKQAHHDAMQKLKCNHAAQLDAVVLAAEAQQRTQTETEAERSERQRAHATRLLTQRLVSVRSIDAATFRFHSTVSPSAHGFPFAKITAGHLADNTLVLRIQLKSNTDATVVRRFKESIALMRALDGGNGTLLRLVGGSNLLSDDPIAFVENMSGMNLYAFLVMKRDASWRSKLMIGIQVAKAVVHIHNMATMHRDLSWSRIYVDNNDFVKVFVGLNTRDSGASALTQNVGHDRWRAPEMLCAAETDQHAGTYSDKVDIYCLGLVLMTLVTHDKPFAHMADYDKRVSAWLADRSSAFPTLAKDFGPCPSNAYQALVLECTQYDAEQRPRASDVVRRLEDVLDGLVEVAPHRPIANRPVVNLTLKIVKATALRSPSVFGNSFDAWCVVSIDDYTTWGPVETKRATGGVCVHTWNSQFNVPNVKPLDTTVTIEVVTTGLLSLGTTKLGKVTLPLMELLDLDPSRENALQGTARASLTAVRHVECDILLNTNPVGTMTLAAQFSPEVQAYLELYVREKTTLLAAYNGAKSHHGDDLKRKRDMAVNALAVSP</sequence>
<keyword evidence="5" id="KW-1185">Reference proteome</keyword>
<dbReference type="GO" id="GO:0004674">
    <property type="term" value="F:protein serine/threonine kinase activity"/>
    <property type="evidence" value="ECO:0007669"/>
    <property type="project" value="TreeGrafter"/>
</dbReference>
<dbReference type="InParanoid" id="T0QCC3"/>
<proteinExistence type="predicted"/>
<dbReference type="eggNOG" id="KOG0193">
    <property type="taxonomic scope" value="Eukaryota"/>
</dbReference>
<dbReference type="EMBL" id="JH767170">
    <property type="protein sequence ID" value="EQC31210.1"/>
    <property type="molecule type" value="Genomic_DNA"/>
</dbReference>
<dbReference type="Pfam" id="PF00168">
    <property type="entry name" value="C2"/>
    <property type="match status" value="1"/>
</dbReference>
<dbReference type="OrthoDB" id="676979at2759"/>